<dbReference type="PROSITE" id="PS51257">
    <property type="entry name" value="PROKAR_LIPOPROTEIN"/>
    <property type="match status" value="1"/>
</dbReference>
<dbReference type="Proteomes" id="UP000019494">
    <property type="component" value="Unassembled WGS sequence"/>
</dbReference>
<evidence type="ECO:0000313" key="3">
    <source>
        <dbReference type="EMBL" id="EWT05876.1"/>
    </source>
</evidence>
<dbReference type="EMBL" id="AWQS01000080">
    <property type="protein sequence ID" value="EWT05876.1"/>
    <property type="molecule type" value="Genomic_DNA"/>
</dbReference>
<name>W9GI11_9MICO</name>
<evidence type="ECO:0000256" key="1">
    <source>
        <dbReference type="SAM" id="SignalP"/>
    </source>
</evidence>
<protein>
    <recommendedName>
        <fullName evidence="2">DUF8094 domain-containing protein</fullName>
    </recommendedName>
</protein>
<sequence>MYRPVSRRRVLTAASAGVLSLVSLVACTSNGADETTASTGTPAVAPTQATSVATSLITAASRAQADATAAGDAARAKVYTGPALKAANAQAKVLAAGSAAQRAEAELGTDATVLGISPKAAAPAEIIARTTLKKSNAPVLVLLTGDQSGQNFTIAAMAPLVQDAKVEALDPTSEGSGLVGTGTGLAAKPSDVSAAWAASVAFPDPKPSQLVADDPWSSQLRSDAQAQSKALGAQGVFAQTHEPADILGGLRLKGGSGALVFAHLTRTDAIALHKPTKLTPSKEVTAVSGVKTITTEAQLTSSEFVAFVIPASGQARVVAARDQLIAAEAH</sequence>
<feature type="chain" id="PRO_5004922987" description="DUF8094 domain-containing protein" evidence="1">
    <location>
        <begin position="32"/>
        <end position="330"/>
    </location>
</feature>
<dbReference type="OrthoDB" id="4865552at2"/>
<dbReference type="InterPro" id="IPR058407">
    <property type="entry name" value="DUF8094"/>
</dbReference>
<dbReference type="AlphaFoldDB" id="W9GI11"/>
<proteinExistence type="predicted"/>
<evidence type="ECO:0000313" key="4">
    <source>
        <dbReference type="Proteomes" id="UP000019494"/>
    </source>
</evidence>
<keyword evidence="4" id="KW-1185">Reference proteome</keyword>
<dbReference type="Pfam" id="PF26366">
    <property type="entry name" value="DUF8094"/>
    <property type="match status" value="1"/>
</dbReference>
<gene>
    <name evidence="3" type="ORF">N864_01650</name>
</gene>
<feature type="domain" description="DUF8094" evidence="2">
    <location>
        <begin position="41"/>
        <end position="328"/>
    </location>
</feature>
<keyword evidence="1" id="KW-0732">Signal</keyword>
<evidence type="ECO:0000259" key="2">
    <source>
        <dbReference type="Pfam" id="PF26366"/>
    </source>
</evidence>
<feature type="signal peptide" evidence="1">
    <location>
        <begin position="1"/>
        <end position="31"/>
    </location>
</feature>
<accession>W9GI11</accession>
<reference evidence="4" key="1">
    <citation type="submission" date="2013-08" db="EMBL/GenBank/DDBJ databases">
        <title>Intrasporangium oryzae NRRL B-24470.</title>
        <authorList>
            <person name="Liu H."/>
            <person name="Wang G."/>
        </authorList>
    </citation>
    <scope>NUCLEOTIDE SEQUENCE [LARGE SCALE GENOMIC DNA]</scope>
    <source>
        <strain evidence="4">Q5-1</strain>
    </source>
</reference>
<comment type="caution">
    <text evidence="3">The sequence shown here is derived from an EMBL/GenBank/DDBJ whole genome shotgun (WGS) entry which is preliminary data.</text>
</comment>
<organism evidence="3 4">
    <name type="scientific">Intrasporangium chromatireducens Q5-1</name>
    <dbReference type="NCBI Taxonomy" id="584657"/>
    <lineage>
        <taxon>Bacteria</taxon>
        <taxon>Bacillati</taxon>
        <taxon>Actinomycetota</taxon>
        <taxon>Actinomycetes</taxon>
        <taxon>Micrococcales</taxon>
        <taxon>Intrasporangiaceae</taxon>
        <taxon>Intrasporangium</taxon>
    </lineage>
</organism>